<keyword evidence="3" id="KW-1185">Reference proteome</keyword>
<sequence length="161" mass="17946">MNSFIMHIFSSILSAAVLVFLPATISAQATITCDRKFAVADIGAGWVACQNEGGVRYKCDLMTCTISDQYIGDVAMDLYYDGCLRYMGTFGNSGLHPEPKTVLVRSFRFNRRKKYVDITGWATDETPTGLNVPGWACPMFREYQFTVPTCGSCLLLHKAKW</sequence>
<organism evidence="2 3">
    <name type="scientific">Cronartium quercuum f. sp. fusiforme G11</name>
    <dbReference type="NCBI Taxonomy" id="708437"/>
    <lineage>
        <taxon>Eukaryota</taxon>
        <taxon>Fungi</taxon>
        <taxon>Dikarya</taxon>
        <taxon>Basidiomycota</taxon>
        <taxon>Pucciniomycotina</taxon>
        <taxon>Pucciniomycetes</taxon>
        <taxon>Pucciniales</taxon>
        <taxon>Coleosporiaceae</taxon>
        <taxon>Cronartium</taxon>
    </lineage>
</organism>
<dbReference type="Proteomes" id="UP000886653">
    <property type="component" value="Unassembled WGS sequence"/>
</dbReference>
<accession>A0A9P6T8U0</accession>
<evidence type="ECO:0000313" key="3">
    <source>
        <dbReference type="Proteomes" id="UP000886653"/>
    </source>
</evidence>
<protein>
    <recommendedName>
        <fullName evidence="4">Secreted protein</fullName>
    </recommendedName>
</protein>
<dbReference type="EMBL" id="MU167334">
    <property type="protein sequence ID" value="KAG0142915.1"/>
    <property type="molecule type" value="Genomic_DNA"/>
</dbReference>
<evidence type="ECO:0008006" key="4">
    <source>
        <dbReference type="Google" id="ProtNLM"/>
    </source>
</evidence>
<evidence type="ECO:0000313" key="2">
    <source>
        <dbReference type="EMBL" id="KAG0142915.1"/>
    </source>
</evidence>
<proteinExistence type="predicted"/>
<dbReference type="AlphaFoldDB" id="A0A9P6T8U0"/>
<name>A0A9P6T8U0_9BASI</name>
<reference evidence="2" key="1">
    <citation type="submission" date="2013-11" db="EMBL/GenBank/DDBJ databases">
        <title>Genome sequence of the fusiform rust pathogen reveals effectors for host alternation and coevolution with pine.</title>
        <authorList>
            <consortium name="DOE Joint Genome Institute"/>
            <person name="Smith K."/>
            <person name="Pendleton A."/>
            <person name="Kubisiak T."/>
            <person name="Anderson C."/>
            <person name="Salamov A."/>
            <person name="Aerts A."/>
            <person name="Riley R."/>
            <person name="Clum A."/>
            <person name="Lindquist E."/>
            <person name="Ence D."/>
            <person name="Campbell M."/>
            <person name="Kronenberg Z."/>
            <person name="Feau N."/>
            <person name="Dhillon B."/>
            <person name="Hamelin R."/>
            <person name="Burleigh J."/>
            <person name="Smith J."/>
            <person name="Yandell M."/>
            <person name="Nelson C."/>
            <person name="Grigoriev I."/>
            <person name="Davis J."/>
        </authorList>
    </citation>
    <scope>NUCLEOTIDE SEQUENCE</scope>
    <source>
        <strain evidence="2">G11</strain>
    </source>
</reference>
<gene>
    <name evidence="2" type="ORF">CROQUDRAFT_208969</name>
</gene>
<comment type="caution">
    <text evidence="2">The sequence shown here is derived from an EMBL/GenBank/DDBJ whole genome shotgun (WGS) entry which is preliminary data.</text>
</comment>
<feature type="signal peptide" evidence="1">
    <location>
        <begin position="1"/>
        <end position="27"/>
    </location>
</feature>
<keyword evidence="1" id="KW-0732">Signal</keyword>
<feature type="chain" id="PRO_5040175237" description="Secreted protein" evidence="1">
    <location>
        <begin position="28"/>
        <end position="161"/>
    </location>
</feature>
<evidence type="ECO:0000256" key="1">
    <source>
        <dbReference type="SAM" id="SignalP"/>
    </source>
</evidence>